<name>A0ACC2USE0_9FUNG</name>
<dbReference type="EMBL" id="QTSX02000021">
    <property type="protein sequence ID" value="KAJ9089995.1"/>
    <property type="molecule type" value="Genomic_DNA"/>
</dbReference>
<reference evidence="1" key="1">
    <citation type="submission" date="2022-04" db="EMBL/GenBank/DDBJ databases">
        <title>Genome of the entomopathogenic fungus Entomophthora muscae.</title>
        <authorList>
            <person name="Elya C."/>
            <person name="Lovett B.R."/>
            <person name="Lee E."/>
            <person name="Macias A.M."/>
            <person name="Hajek A.E."/>
            <person name="De Bivort B.L."/>
            <person name="Kasson M.T."/>
            <person name="De Fine Licht H.H."/>
            <person name="Stajich J.E."/>
        </authorList>
    </citation>
    <scope>NUCLEOTIDE SEQUENCE</scope>
    <source>
        <strain evidence="1">Berkeley</strain>
    </source>
</reference>
<evidence type="ECO:0000313" key="1">
    <source>
        <dbReference type="EMBL" id="KAJ9089995.1"/>
    </source>
</evidence>
<sequence>MGNDPISFDFTIQQSNKDFIIVYSPMSKMKSRTRFNLTLRRPWYSVFISIFVLILMWFLALAMMNVAINILFYNREIQGEFIAGAFSLVFALPALREAQPGIPGVGCFMDAIGFLW</sequence>
<keyword evidence="2" id="KW-1185">Reference proteome</keyword>
<evidence type="ECO:0000313" key="2">
    <source>
        <dbReference type="Proteomes" id="UP001165960"/>
    </source>
</evidence>
<accession>A0ACC2USE0</accession>
<gene>
    <name evidence="1" type="ORF">DSO57_1007287</name>
</gene>
<dbReference type="Proteomes" id="UP001165960">
    <property type="component" value="Unassembled WGS sequence"/>
</dbReference>
<organism evidence="1 2">
    <name type="scientific">Entomophthora muscae</name>
    <dbReference type="NCBI Taxonomy" id="34485"/>
    <lineage>
        <taxon>Eukaryota</taxon>
        <taxon>Fungi</taxon>
        <taxon>Fungi incertae sedis</taxon>
        <taxon>Zoopagomycota</taxon>
        <taxon>Entomophthoromycotina</taxon>
        <taxon>Entomophthoromycetes</taxon>
        <taxon>Entomophthorales</taxon>
        <taxon>Entomophthoraceae</taxon>
        <taxon>Entomophthora</taxon>
    </lineage>
</organism>
<comment type="caution">
    <text evidence="1">The sequence shown here is derived from an EMBL/GenBank/DDBJ whole genome shotgun (WGS) entry which is preliminary data.</text>
</comment>
<protein>
    <submittedName>
        <fullName evidence="1">Uncharacterized protein</fullName>
    </submittedName>
</protein>
<proteinExistence type="predicted"/>